<evidence type="ECO:0000256" key="1">
    <source>
        <dbReference type="SAM" id="Phobius"/>
    </source>
</evidence>
<reference evidence="2 3" key="1">
    <citation type="submission" date="2013-02" db="EMBL/GenBank/DDBJ databases">
        <title>Genome sequence of Clostridium saccharoperbutylacetonicum N1-4(HMT).</title>
        <authorList>
            <person name="Poehlein A."/>
            <person name="Daniel R."/>
        </authorList>
    </citation>
    <scope>NUCLEOTIDE SEQUENCE [LARGE SCALE GENOMIC DNA]</scope>
    <source>
        <strain evidence="3">N1-4(HMT)</strain>
    </source>
</reference>
<keyword evidence="1" id="KW-0472">Membrane</keyword>
<evidence type="ECO:0000313" key="2">
    <source>
        <dbReference type="EMBL" id="AGF54217.1"/>
    </source>
</evidence>
<gene>
    <name evidence="2" type="ORF">Cspa_c03990</name>
</gene>
<proteinExistence type="predicted"/>
<evidence type="ECO:0000313" key="3">
    <source>
        <dbReference type="Proteomes" id="UP000011728"/>
    </source>
</evidence>
<name>M1MRK8_9CLOT</name>
<feature type="transmembrane region" description="Helical" evidence="1">
    <location>
        <begin position="6"/>
        <end position="27"/>
    </location>
</feature>
<keyword evidence="3" id="KW-1185">Reference proteome</keyword>
<dbReference type="PATRIC" id="fig|931276.5.peg.382"/>
<accession>M1MRK8</accession>
<organism evidence="2 3">
    <name type="scientific">Clostridium saccharoperbutylacetonicum N1-4(HMT)</name>
    <dbReference type="NCBI Taxonomy" id="931276"/>
    <lineage>
        <taxon>Bacteria</taxon>
        <taxon>Bacillati</taxon>
        <taxon>Bacillota</taxon>
        <taxon>Clostridia</taxon>
        <taxon>Eubacteriales</taxon>
        <taxon>Clostridiaceae</taxon>
        <taxon>Clostridium</taxon>
    </lineage>
</organism>
<keyword evidence="1" id="KW-0812">Transmembrane</keyword>
<protein>
    <submittedName>
        <fullName evidence="2">Uncharacterized protein</fullName>
    </submittedName>
</protein>
<dbReference type="EMBL" id="CP004121">
    <property type="protein sequence ID" value="AGF54217.1"/>
    <property type="molecule type" value="Genomic_DNA"/>
</dbReference>
<dbReference type="HOGENOM" id="CLU_1150309_0_0_9"/>
<keyword evidence="1" id="KW-1133">Transmembrane helix</keyword>
<dbReference type="AlphaFoldDB" id="M1MRK8"/>
<dbReference type="Proteomes" id="UP000011728">
    <property type="component" value="Chromosome"/>
</dbReference>
<sequence length="241" mass="28881">MELVNVNGIFIMILVIYLFMGIIIFFMPTFRIIYLNILINKNDFEKFTKTVDMYIRKSKSEKRKNIYKLKKINAMMELRKWNGIENEIDLLEIDFSNYSIVMLCNTILNLYILNRIEEGRAIFEKIQMKLNQQKEKIRNNIAIRICDAINNYYNNDFTKSRNELQELLKEEINLGKANFYKKNFKANIYFYLGLISKHENEIIKCKSYLENAISTFYPQQYTLVMKATEIIDEISKEKQNE</sequence>
<dbReference type="KEGG" id="csr:Cspa_c03990"/>
<dbReference type="RefSeq" id="WP_015390543.1">
    <property type="nucleotide sequence ID" value="NC_020291.1"/>
</dbReference>